<dbReference type="GO" id="GO:0071897">
    <property type="term" value="P:DNA biosynthetic process"/>
    <property type="evidence" value="ECO:0007669"/>
    <property type="project" value="UniProtKB-ARBA"/>
</dbReference>
<dbReference type="SUPFAM" id="SSF56672">
    <property type="entry name" value="DNA/RNA polymerases"/>
    <property type="match status" value="1"/>
</dbReference>
<keyword evidence="3" id="KW-1185">Reference proteome</keyword>
<evidence type="ECO:0000313" key="3">
    <source>
        <dbReference type="Proteomes" id="UP001431783"/>
    </source>
</evidence>
<dbReference type="InterPro" id="IPR036691">
    <property type="entry name" value="Endo/exonu/phosph_ase_sf"/>
</dbReference>
<dbReference type="GO" id="GO:0003824">
    <property type="term" value="F:catalytic activity"/>
    <property type="evidence" value="ECO:0007669"/>
    <property type="project" value="InterPro"/>
</dbReference>
<gene>
    <name evidence="2" type="ORF">WA026_015402</name>
</gene>
<sequence>MEFTLGTVNACGLRRKRHLLKALLLNHNISILSISETKLKFDLKISNYKIFQRNSTLGTIRGTALCIHNSLYSTEFKLPDQFSNLECVAAKVQTNNLNVAIFSYYHPPGDILPADFLEYIATIPNSILLGDLNARHTQFGDTITNRNGRILSECLIQNNLWRCYNTYPTFFGHTGMSITDHIIITPDLIHFFEEPCFIGQTITSDHLPLLIHSNISYPPPPAPSIISFKDHKHANWEEFQNNVALNLPPLQPLHNQLQIDQSISSFSTFISQTYNACVPEKLIDINRPPLPPFIVSLIKSKRRLYRTYLRTRNDALKTEYNRLSAMIRREINRFKEEKWSDLTSSLDFRNGKEYWRKFRMLTGSRSRQITHLKSPEGQLTSDPQEKADIFKQHLQNIFKIPQSPRFNEELFLTSERQFYNIKNLAVRTELNATNPFNAPIQSDLVSDVIKAGKNTAPGTDGLSRSVFRHLPPNAIDFIKNVFNRCLELCYFPSAWKEATTIMIPKPNKDSTSPNSYRPISLLSVAGKIFEKILNDRLREYAESRNIIPTFQHGFRAHHSTYDPLFKLHTDISNALNSGECVLGIFLDVQRAFDQVWHAGLVRKLLTIHLPIHFVKLIISYLSDRSIRIKVNNSFSEYFTPRAGIPQGSTIAPLLYLLYTYDFPQPDNLLSQVSLFADDTAIWTTAKTAAICSRNMQRLLDVFSTWASNWRVTPNPSKTQTILFHHFNYTSSPKFQSDDVRLTLWGENLRLQDEITYLGVTFSKFNSWKSDLEKTLKKSVIEQTYYTLSEAEYGDVIPVPCSIHTRHSFVLLFLIDVCFTRLSRTVTSNE</sequence>
<dbReference type="Gene3D" id="3.60.10.10">
    <property type="entry name" value="Endonuclease/exonuclease/phosphatase"/>
    <property type="match status" value="1"/>
</dbReference>
<dbReference type="PANTHER" id="PTHR36688:SF2">
    <property type="entry name" value="ENDONUCLEASE_EXONUCLEASE_PHOSPHATASE DOMAIN-CONTAINING PROTEIN"/>
    <property type="match status" value="1"/>
</dbReference>
<dbReference type="SUPFAM" id="SSF56219">
    <property type="entry name" value="DNase I-like"/>
    <property type="match status" value="1"/>
</dbReference>
<reference evidence="2 3" key="1">
    <citation type="submission" date="2023-03" db="EMBL/GenBank/DDBJ databases">
        <title>Genome insight into feeding habits of ladybird beetles.</title>
        <authorList>
            <person name="Li H.-S."/>
            <person name="Huang Y.-H."/>
            <person name="Pang H."/>
        </authorList>
    </citation>
    <scope>NUCLEOTIDE SEQUENCE [LARGE SCALE GENOMIC DNA]</scope>
    <source>
        <strain evidence="2">SYSU_2023b</strain>
        <tissue evidence="2">Whole body</tissue>
    </source>
</reference>
<dbReference type="Proteomes" id="UP001431783">
    <property type="component" value="Unassembled WGS sequence"/>
</dbReference>
<feature type="domain" description="Reverse transcriptase" evidence="1">
    <location>
        <begin position="484"/>
        <end position="761"/>
    </location>
</feature>
<dbReference type="InterPro" id="IPR005135">
    <property type="entry name" value="Endo/exonuclease/phosphatase"/>
</dbReference>
<evidence type="ECO:0000259" key="1">
    <source>
        <dbReference type="PROSITE" id="PS50878"/>
    </source>
</evidence>
<dbReference type="AlphaFoldDB" id="A0AAW1UJK4"/>
<accession>A0AAW1UJK4</accession>
<organism evidence="2 3">
    <name type="scientific">Henosepilachna vigintioctopunctata</name>
    <dbReference type="NCBI Taxonomy" id="420089"/>
    <lineage>
        <taxon>Eukaryota</taxon>
        <taxon>Metazoa</taxon>
        <taxon>Ecdysozoa</taxon>
        <taxon>Arthropoda</taxon>
        <taxon>Hexapoda</taxon>
        <taxon>Insecta</taxon>
        <taxon>Pterygota</taxon>
        <taxon>Neoptera</taxon>
        <taxon>Endopterygota</taxon>
        <taxon>Coleoptera</taxon>
        <taxon>Polyphaga</taxon>
        <taxon>Cucujiformia</taxon>
        <taxon>Coccinelloidea</taxon>
        <taxon>Coccinellidae</taxon>
        <taxon>Epilachninae</taxon>
        <taxon>Epilachnini</taxon>
        <taxon>Henosepilachna</taxon>
    </lineage>
</organism>
<dbReference type="Pfam" id="PF14529">
    <property type="entry name" value="Exo_endo_phos_2"/>
    <property type="match status" value="1"/>
</dbReference>
<dbReference type="CDD" id="cd01650">
    <property type="entry name" value="RT_nLTR_like"/>
    <property type="match status" value="1"/>
</dbReference>
<proteinExistence type="predicted"/>
<dbReference type="InterPro" id="IPR000477">
    <property type="entry name" value="RT_dom"/>
</dbReference>
<protein>
    <recommendedName>
        <fullName evidence="1">Reverse transcriptase domain-containing protein</fullName>
    </recommendedName>
</protein>
<dbReference type="PROSITE" id="PS50878">
    <property type="entry name" value="RT_POL"/>
    <property type="match status" value="1"/>
</dbReference>
<dbReference type="InterPro" id="IPR052560">
    <property type="entry name" value="RdDP_mobile_element"/>
</dbReference>
<comment type="caution">
    <text evidence="2">The sequence shown here is derived from an EMBL/GenBank/DDBJ whole genome shotgun (WGS) entry which is preliminary data.</text>
</comment>
<dbReference type="Pfam" id="PF00078">
    <property type="entry name" value="RVT_1"/>
    <property type="match status" value="1"/>
</dbReference>
<evidence type="ECO:0000313" key="2">
    <source>
        <dbReference type="EMBL" id="KAK9881280.1"/>
    </source>
</evidence>
<dbReference type="InterPro" id="IPR043502">
    <property type="entry name" value="DNA/RNA_pol_sf"/>
</dbReference>
<dbReference type="EMBL" id="JARQZJ010000068">
    <property type="protein sequence ID" value="KAK9881280.1"/>
    <property type="molecule type" value="Genomic_DNA"/>
</dbReference>
<dbReference type="PANTHER" id="PTHR36688">
    <property type="entry name" value="ENDO/EXONUCLEASE/PHOSPHATASE DOMAIN-CONTAINING PROTEIN"/>
    <property type="match status" value="1"/>
</dbReference>
<name>A0AAW1UJK4_9CUCU</name>